<dbReference type="SUPFAM" id="SSF53474">
    <property type="entry name" value="alpha/beta-Hydrolases"/>
    <property type="match status" value="1"/>
</dbReference>
<organism evidence="1 2">
    <name type="scientific">Escherichia coli</name>
    <dbReference type="NCBI Taxonomy" id="562"/>
    <lineage>
        <taxon>Bacteria</taxon>
        <taxon>Pseudomonadati</taxon>
        <taxon>Pseudomonadota</taxon>
        <taxon>Gammaproteobacteria</taxon>
        <taxon>Enterobacterales</taxon>
        <taxon>Enterobacteriaceae</taxon>
        <taxon>Escherichia</taxon>
    </lineage>
</organism>
<evidence type="ECO:0008006" key="3">
    <source>
        <dbReference type="Google" id="ProtNLM"/>
    </source>
</evidence>
<sequence>GDNIPDKPVAMPAQDSWRVRLAMARKWRDVVNKHGGDVTVTHLPEVGIKGNTHFPFTDLNNVQIADLVSRFLKEKNLQ</sequence>
<gene>
    <name evidence="1" type="ORF">EPS76_32595</name>
</gene>
<accession>A0A444R1W7</accession>
<evidence type="ECO:0000313" key="2">
    <source>
        <dbReference type="Proteomes" id="UP000288730"/>
    </source>
</evidence>
<reference evidence="1 2" key="1">
    <citation type="submission" date="2019-01" db="EMBL/GenBank/DDBJ databases">
        <title>Genomic analysis of febrile catheter-associated UTI E. coli isolates.</title>
        <authorList>
            <person name="Potter R."/>
            <person name="Zou Z."/>
            <person name="Henderson J."/>
            <person name="Dantas G."/>
        </authorList>
    </citation>
    <scope>NUCLEOTIDE SEQUENCE [LARGE SCALE GENOMIC DNA]</scope>
    <source>
        <strain evidence="1 2">29_CAASB</strain>
    </source>
</reference>
<dbReference type="AlphaFoldDB" id="A0A444R1W7"/>
<proteinExistence type="predicted"/>
<evidence type="ECO:0000313" key="1">
    <source>
        <dbReference type="EMBL" id="RXC83572.1"/>
    </source>
</evidence>
<dbReference type="InterPro" id="IPR029058">
    <property type="entry name" value="AB_hydrolase_fold"/>
</dbReference>
<feature type="non-terminal residue" evidence="1">
    <location>
        <position position="1"/>
    </location>
</feature>
<dbReference type="EMBL" id="SCJN01001011">
    <property type="protein sequence ID" value="RXC83572.1"/>
    <property type="molecule type" value="Genomic_DNA"/>
</dbReference>
<dbReference type="Gene3D" id="3.40.50.1820">
    <property type="entry name" value="alpha/beta hydrolase"/>
    <property type="match status" value="1"/>
</dbReference>
<name>A0A444R1W7_ECOLX</name>
<protein>
    <recommendedName>
        <fullName evidence="3">Alpha/beta hydrolase</fullName>
    </recommendedName>
</protein>
<comment type="caution">
    <text evidence="1">The sequence shown here is derived from an EMBL/GenBank/DDBJ whole genome shotgun (WGS) entry which is preliminary data.</text>
</comment>
<dbReference type="Proteomes" id="UP000288730">
    <property type="component" value="Unassembled WGS sequence"/>
</dbReference>